<dbReference type="GO" id="GO:0016020">
    <property type="term" value="C:membrane"/>
    <property type="evidence" value="ECO:0007669"/>
    <property type="project" value="UniProtKB-SubCell"/>
</dbReference>
<organism evidence="8">
    <name type="scientific">Petromyzon marinus</name>
    <name type="common">Sea lamprey</name>
    <dbReference type="NCBI Taxonomy" id="7757"/>
    <lineage>
        <taxon>Eukaryota</taxon>
        <taxon>Metazoa</taxon>
        <taxon>Chordata</taxon>
        <taxon>Craniata</taxon>
        <taxon>Vertebrata</taxon>
        <taxon>Cyclostomata</taxon>
        <taxon>Hyperoartia</taxon>
        <taxon>Petromyzontiformes</taxon>
        <taxon>Petromyzontidae</taxon>
        <taxon>Petromyzon</taxon>
    </lineage>
</organism>
<evidence type="ECO:0000256" key="6">
    <source>
        <dbReference type="SAM" id="Phobius"/>
    </source>
</evidence>
<sequence>MVSNSSLNASSAVTADASSDLILMVTLFQGLPGVRYACFAALLLIYSATMLANLTLALVICLESSLRRPMFLLMALLSATDAVETTNLLPRIMANLVSRDSHVTVPECIAQMFFVHTGIRLQSFILTSNVRVLRALLASVALATLPIFGYVAVASGLRYCRPMVTSSPNCDITIIGSLSCGDLYPSVIFTYVNIVTGIALPLLLVVAMYGLVFADLRRRRAGPSERSHRKAVHTCLSHLFVVAVFFAFIAFTFINGLNLYTIPRDVRFPLQILQYVVPPALNPVVYGLRTAEIRRAFVRLVTRRV</sequence>
<evidence type="ECO:0000256" key="5">
    <source>
        <dbReference type="ARBA" id="ARBA00023224"/>
    </source>
</evidence>
<dbReference type="AlphaFoldDB" id="S4RX68"/>
<evidence type="ECO:0000313" key="8">
    <source>
        <dbReference type="Ensembl" id="ENSPMAP00000009808.1"/>
    </source>
</evidence>
<reference evidence="8" key="1">
    <citation type="submission" date="2025-08" db="UniProtKB">
        <authorList>
            <consortium name="Ensembl"/>
        </authorList>
    </citation>
    <scope>IDENTIFICATION</scope>
</reference>
<dbReference type="OMA" id="HISSSGC"/>
<evidence type="ECO:0000256" key="2">
    <source>
        <dbReference type="ARBA" id="ARBA00022692"/>
    </source>
</evidence>
<feature type="transmembrane region" description="Helical" evidence="6">
    <location>
        <begin position="132"/>
        <end position="153"/>
    </location>
</feature>
<evidence type="ECO:0000256" key="3">
    <source>
        <dbReference type="ARBA" id="ARBA00022989"/>
    </source>
</evidence>
<dbReference type="GO" id="GO:0005549">
    <property type="term" value="F:odorant binding"/>
    <property type="evidence" value="ECO:0007669"/>
    <property type="project" value="TreeGrafter"/>
</dbReference>
<dbReference type="InterPro" id="IPR000725">
    <property type="entry name" value="Olfact_rcpt"/>
</dbReference>
<dbReference type="PRINTS" id="PR00245">
    <property type="entry name" value="OLFACTORYR"/>
</dbReference>
<dbReference type="Pfam" id="PF13853">
    <property type="entry name" value="7tm_4"/>
    <property type="match status" value="1"/>
</dbReference>
<dbReference type="GO" id="GO:0004984">
    <property type="term" value="F:olfactory receptor activity"/>
    <property type="evidence" value="ECO:0007669"/>
    <property type="project" value="InterPro"/>
</dbReference>
<reference evidence="8" key="2">
    <citation type="submission" date="2025-09" db="UniProtKB">
        <authorList>
            <consortium name="Ensembl"/>
        </authorList>
    </citation>
    <scope>IDENTIFICATION</scope>
</reference>
<proteinExistence type="predicted"/>
<name>S4RX68_PETMA</name>
<dbReference type="GO" id="GO:0007186">
    <property type="term" value="P:G protein-coupled receptor signaling pathway"/>
    <property type="evidence" value="ECO:0007669"/>
    <property type="project" value="InterPro"/>
</dbReference>
<dbReference type="HOGENOM" id="CLU_012526_0_1_1"/>
<keyword evidence="2 6" id="KW-0812">Transmembrane</keyword>
<dbReference type="Ensembl" id="ENSPMAT00000009849.1">
    <property type="protein sequence ID" value="ENSPMAP00000009808.1"/>
    <property type="gene ID" value="ENSPMAG00000008906.1"/>
</dbReference>
<keyword evidence="3 6" id="KW-1133">Transmembrane helix</keyword>
<dbReference type="Gene3D" id="1.20.1070.10">
    <property type="entry name" value="Rhodopsin 7-helix transmembrane proteins"/>
    <property type="match status" value="1"/>
</dbReference>
<dbReference type="GeneTree" id="ENSGT00950000182847"/>
<accession>S4RX68</accession>
<feature type="transmembrane region" description="Helical" evidence="6">
    <location>
        <begin position="188"/>
        <end position="214"/>
    </location>
</feature>
<dbReference type="InterPro" id="IPR052921">
    <property type="entry name" value="GPCR1_Superfamily_Member"/>
</dbReference>
<feature type="domain" description="G-protein coupled receptors family 1 profile" evidence="7">
    <location>
        <begin position="52"/>
        <end position="286"/>
    </location>
</feature>
<feature type="transmembrane region" description="Helical" evidence="6">
    <location>
        <begin position="34"/>
        <end position="62"/>
    </location>
</feature>
<dbReference type="InterPro" id="IPR017452">
    <property type="entry name" value="GPCR_Rhodpsn_7TM"/>
</dbReference>
<evidence type="ECO:0000256" key="4">
    <source>
        <dbReference type="ARBA" id="ARBA00023136"/>
    </source>
</evidence>
<dbReference type="PROSITE" id="PS50262">
    <property type="entry name" value="G_PROTEIN_RECEP_F1_2"/>
    <property type="match status" value="1"/>
</dbReference>
<evidence type="ECO:0000256" key="1">
    <source>
        <dbReference type="ARBA" id="ARBA00004141"/>
    </source>
</evidence>
<dbReference type="PANTHER" id="PTHR26451:SF897">
    <property type="entry name" value="TRACE AMINE-ASSOCIATED RECEPTOR 5-LIKE"/>
    <property type="match status" value="1"/>
</dbReference>
<keyword evidence="4 6" id="KW-0472">Membrane</keyword>
<keyword evidence="5" id="KW-0807">Transducer</keyword>
<dbReference type="PANTHER" id="PTHR26451">
    <property type="entry name" value="G_PROTEIN_RECEP_F1_2 DOMAIN-CONTAINING PROTEIN"/>
    <property type="match status" value="1"/>
</dbReference>
<feature type="transmembrane region" description="Helical" evidence="6">
    <location>
        <begin position="235"/>
        <end position="254"/>
    </location>
</feature>
<dbReference type="SUPFAM" id="SSF81321">
    <property type="entry name" value="Family A G protein-coupled receptor-like"/>
    <property type="match status" value="1"/>
</dbReference>
<dbReference type="STRING" id="7757.ENSPMAP00000009808"/>
<protein>
    <recommendedName>
        <fullName evidence="7">G-protein coupled receptors family 1 profile domain-containing protein</fullName>
    </recommendedName>
</protein>
<evidence type="ECO:0000259" key="7">
    <source>
        <dbReference type="PROSITE" id="PS50262"/>
    </source>
</evidence>
<comment type="subcellular location">
    <subcellularLocation>
        <location evidence="1">Membrane</location>
        <topology evidence="1">Multi-pass membrane protein</topology>
    </subcellularLocation>
</comment>